<dbReference type="EMBL" id="PCVM01000019">
    <property type="protein sequence ID" value="PIQ73724.1"/>
    <property type="molecule type" value="Genomic_DNA"/>
</dbReference>
<comment type="caution">
    <text evidence="1">The sequence shown here is derived from an EMBL/GenBank/DDBJ whole genome shotgun (WGS) entry which is preliminary data.</text>
</comment>
<name>A0A2M6IUX1_9BACT</name>
<reference evidence="1 2" key="1">
    <citation type="submission" date="2017-09" db="EMBL/GenBank/DDBJ databases">
        <title>Depth-based differentiation of microbial function through sediment-hosted aquifers and enrichment of novel symbionts in the deep terrestrial subsurface.</title>
        <authorList>
            <person name="Probst A.J."/>
            <person name="Ladd B."/>
            <person name="Jarett J.K."/>
            <person name="Geller-Mcgrath D.E."/>
            <person name="Sieber C.M."/>
            <person name="Emerson J.B."/>
            <person name="Anantharaman K."/>
            <person name="Thomas B.C."/>
            <person name="Malmstrom R."/>
            <person name="Stieglmeier M."/>
            <person name="Klingl A."/>
            <person name="Woyke T."/>
            <person name="Ryan C.M."/>
            <person name="Banfield J.F."/>
        </authorList>
    </citation>
    <scope>NUCLEOTIDE SEQUENCE [LARGE SCALE GENOMIC DNA]</scope>
    <source>
        <strain evidence="1">CG11_big_fil_rev_8_21_14_0_20_36_8</strain>
    </source>
</reference>
<evidence type="ECO:0000313" key="1">
    <source>
        <dbReference type="EMBL" id="PIQ73724.1"/>
    </source>
</evidence>
<sequence>MKNIKVSKLSFTLIAFVIIVLISLQLLNGLKIKNNQVPRKSTNKQVSYTSKSLGVFFTAPEIAKISENINTITIDINDEVIIISRSASYYDNVQEHVAYLEELNNYTFDKKEKVNENILMTRLGDKTMYFQKIGDYVFSISTDYTDLYEDLESISYSLK</sequence>
<dbReference type="Proteomes" id="UP000231056">
    <property type="component" value="Unassembled WGS sequence"/>
</dbReference>
<gene>
    <name evidence="1" type="ORF">COV58_00940</name>
</gene>
<accession>A0A2M6IUX1</accession>
<dbReference type="AlphaFoldDB" id="A0A2M6IUX1"/>
<evidence type="ECO:0008006" key="3">
    <source>
        <dbReference type="Google" id="ProtNLM"/>
    </source>
</evidence>
<evidence type="ECO:0000313" key="2">
    <source>
        <dbReference type="Proteomes" id="UP000231056"/>
    </source>
</evidence>
<protein>
    <recommendedName>
        <fullName evidence="3">DUF4367 domain-containing protein</fullName>
    </recommendedName>
</protein>
<organism evidence="1 2">
    <name type="scientific">Candidatus Roizmanbacteria bacterium CG11_big_fil_rev_8_21_14_0_20_36_8</name>
    <dbReference type="NCBI Taxonomy" id="1974856"/>
    <lineage>
        <taxon>Bacteria</taxon>
        <taxon>Candidatus Roizmaniibacteriota</taxon>
    </lineage>
</organism>
<proteinExistence type="predicted"/>